<proteinExistence type="predicted"/>
<gene>
    <name evidence="2" type="ORF">MRX98_20435</name>
</gene>
<dbReference type="AlphaFoldDB" id="A0AA41R824"/>
<feature type="domain" description="4Fe-4S ferredoxin-type" evidence="1">
    <location>
        <begin position="205"/>
        <end position="240"/>
    </location>
</feature>
<evidence type="ECO:0000313" key="3">
    <source>
        <dbReference type="Proteomes" id="UP001165427"/>
    </source>
</evidence>
<organism evidence="2 3">
    <name type="scientific">Desulfatitalea alkaliphila</name>
    <dbReference type="NCBI Taxonomy" id="2929485"/>
    <lineage>
        <taxon>Bacteria</taxon>
        <taxon>Pseudomonadati</taxon>
        <taxon>Thermodesulfobacteriota</taxon>
        <taxon>Desulfobacteria</taxon>
        <taxon>Desulfobacterales</taxon>
        <taxon>Desulfosarcinaceae</taxon>
        <taxon>Desulfatitalea</taxon>
    </lineage>
</organism>
<dbReference type="Proteomes" id="UP001165427">
    <property type="component" value="Unassembled WGS sequence"/>
</dbReference>
<comment type="caution">
    <text evidence="2">The sequence shown here is derived from an EMBL/GenBank/DDBJ whole genome shotgun (WGS) entry which is preliminary data.</text>
</comment>
<keyword evidence="3" id="KW-1185">Reference proteome</keyword>
<dbReference type="PROSITE" id="PS51379">
    <property type="entry name" value="4FE4S_FER_2"/>
    <property type="match status" value="1"/>
</dbReference>
<accession>A0AA41R824</accession>
<dbReference type="PANTHER" id="PTHR42827:SF1">
    <property type="entry name" value="IRON-SULFUR CLUSTER-BINDING PROTEIN"/>
    <property type="match status" value="1"/>
</dbReference>
<protein>
    <submittedName>
        <fullName evidence="2">Epoxyqueuosine reductase</fullName>
    </submittedName>
</protein>
<dbReference type="RefSeq" id="WP_246914567.1">
    <property type="nucleotide sequence ID" value="NZ_JALJRB010000037.1"/>
</dbReference>
<sequence length="285" mass="31403">MPWVIDGNWVRKVVADFIAHSPENSLQNAAQEKAFGPPLVGFAEGDDPLFEDFKEHVGPFFITPWELFAITFRDPGVRPENLSVISYILPQTEATKRDNRREDTFPAERWARARIFGEKVNEALRRHLVAALAEQGVRAVAPVLAPQFSRRISAKYGFSSTWSERHAAYACGLGTFGLCDGLITPVGKAMRVGSVVAELRLPATPRPYTDHHAYCLYYSHGICKKCISRCPAGAITPAGKDKQLCMQHVIKTAAYVAEQFGFKGYGCGLCQTGVPCESGIPKAKD</sequence>
<dbReference type="InterPro" id="IPR017896">
    <property type="entry name" value="4Fe4S_Fe-S-bd"/>
</dbReference>
<reference evidence="2" key="1">
    <citation type="submission" date="2022-04" db="EMBL/GenBank/DDBJ databases">
        <title>Desulfatitalea alkaliphila sp. nov., a novel anaerobic sulfate-reducing bacterium isolated from terrestrial mud volcano, Taman Peninsula, Russia.</title>
        <authorList>
            <person name="Khomyakova M.A."/>
            <person name="Merkel A.Y."/>
            <person name="Slobodkin A.I."/>
        </authorList>
    </citation>
    <scope>NUCLEOTIDE SEQUENCE</scope>
    <source>
        <strain evidence="2">M08but</strain>
    </source>
</reference>
<evidence type="ECO:0000313" key="2">
    <source>
        <dbReference type="EMBL" id="MCJ8502955.1"/>
    </source>
</evidence>
<dbReference type="EMBL" id="JALJRB010000037">
    <property type="protein sequence ID" value="MCJ8502955.1"/>
    <property type="molecule type" value="Genomic_DNA"/>
</dbReference>
<evidence type="ECO:0000259" key="1">
    <source>
        <dbReference type="PROSITE" id="PS51379"/>
    </source>
</evidence>
<name>A0AA41R824_9BACT</name>
<dbReference type="PANTHER" id="PTHR42827">
    <property type="entry name" value="IRON-SULFUR CLUSTER-BINDING PROTEIN-RELATED"/>
    <property type="match status" value="1"/>
</dbReference>